<feature type="domain" description="Protein N-terminal glutamine amidohydrolase alpha beta roll" evidence="9">
    <location>
        <begin position="1"/>
        <end position="127"/>
    </location>
</feature>
<sequence length="136" mass="15840">DYHVILLLKENDPITNAKKMWVYDLDTTLPFPCDIETYAYEALIPVAVPQYQRKYRVVPSEVFLKVFASDRSHMKKPDGTWISDPPNYSPISSPESAMNLHEFLSMTENLKSEEYGEVLDEKDFLKFCNVQRSDRV</sequence>
<dbReference type="InterPro" id="IPR023128">
    <property type="entry name" value="Prot_N_Gln_amidohydro_ab_roll"/>
</dbReference>
<comment type="function">
    <text evidence="8">Mediates the side-chain deamidation of N-terminal glutamine residues to glutamate, an important step in N-end rule pathway of protein degradation. Conversion of the resulting N-terminal glutamine to glutamate renders the protein susceptible to arginylation, polyubiquitination and degradation as specified by the N-end rule. Does not act on substrates with internal or C-terminal glutamine and does not act on non-glutamine residues in any position.</text>
</comment>
<evidence type="ECO:0000256" key="6">
    <source>
        <dbReference type="ARBA" id="ARBA00029677"/>
    </source>
</evidence>
<evidence type="ECO:0000256" key="4">
    <source>
        <dbReference type="ARBA" id="ARBA00021247"/>
    </source>
</evidence>
<comment type="subunit">
    <text evidence="2 8">Monomer.</text>
</comment>
<evidence type="ECO:0000256" key="7">
    <source>
        <dbReference type="ARBA" id="ARBA00048768"/>
    </source>
</evidence>
<dbReference type="Pfam" id="PF09764">
    <property type="entry name" value="Nt_Gln_amidase"/>
    <property type="match status" value="1"/>
</dbReference>
<feature type="non-terminal residue" evidence="10">
    <location>
        <position position="1"/>
    </location>
</feature>
<accession>A0A9N9NHR7</accession>
<evidence type="ECO:0000256" key="8">
    <source>
        <dbReference type="RuleBase" id="RU367082"/>
    </source>
</evidence>
<evidence type="ECO:0000256" key="5">
    <source>
        <dbReference type="ARBA" id="ARBA00022801"/>
    </source>
</evidence>
<dbReference type="InterPro" id="IPR039733">
    <property type="entry name" value="NTAQ1"/>
</dbReference>
<keyword evidence="11" id="KW-1185">Reference proteome</keyword>
<dbReference type="PANTHER" id="PTHR13035">
    <property type="entry name" value="PROTEIN N-TERMINAL GLUTAMINE AMIDOHYDROLASE"/>
    <property type="match status" value="1"/>
</dbReference>
<evidence type="ECO:0000256" key="3">
    <source>
        <dbReference type="ARBA" id="ARBA00012718"/>
    </source>
</evidence>
<protein>
    <recommendedName>
        <fullName evidence="4 8">Protein N-terminal glutamine amidohydrolase</fullName>
        <ecNumber evidence="3 8">3.5.1.122</ecNumber>
    </recommendedName>
    <alternativeName>
        <fullName evidence="6 8">Protein NH2-terminal glutamine deamidase</fullName>
    </alternativeName>
</protein>
<dbReference type="Gene3D" id="3.10.620.10">
    <property type="entry name" value="Protein N-terminal glutamine amidohydrolase, alpha beta roll"/>
    <property type="match status" value="1"/>
</dbReference>
<gene>
    <name evidence="10" type="ORF">AMORRO_LOCUS14327</name>
</gene>
<dbReference type="EMBL" id="CAJVPV010027922">
    <property type="protein sequence ID" value="CAG8735245.1"/>
    <property type="molecule type" value="Genomic_DNA"/>
</dbReference>
<comment type="caution">
    <text evidence="10">The sequence shown here is derived from an EMBL/GenBank/DDBJ whole genome shotgun (WGS) entry which is preliminary data.</text>
</comment>
<comment type="similarity">
    <text evidence="1 8">Belongs to the NTAQ1 family.</text>
</comment>
<dbReference type="InterPro" id="IPR037132">
    <property type="entry name" value="N_Gln_amidohydro_ab_roll_sf"/>
</dbReference>
<proteinExistence type="inferred from homology"/>
<dbReference type="EC" id="3.5.1.122" evidence="3 8"/>
<evidence type="ECO:0000256" key="1">
    <source>
        <dbReference type="ARBA" id="ARBA00008985"/>
    </source>
</evidence>
<comment type="catalytic activity">
    <reaction evidence="7 8">
        <text>N-terminal L-glutaminyl-[protein] + H2O = N-terminal L-glutamyl-[protein] + NH4(+)</text>
        <dbReference type="Rhea" id="RHEA:50680"/>
        <dbReference type="Rhea" id="RHEA-COMP:12668"/>
        <dbReference type="Rhea" id="RHEA-COMP:12777"/>
        <dbReference type="ChEBI" id="CHEBI:15377"/>
        <dbReference type="ChEBI" id="CHEBI:28938"/>
        <dbReference type="ChEBI" id="CHEBI:64721"/>
        <dbReference type="ChEBI" id="CHEBI:64722"/>
        <dbReference type="EC" id="3.5.1.122"/>
    </reaction>
</comment>
<evidence type="ECO:0000256" key="2">
    <source>
        <dbReference type="ARBA" id="ARBA00011245"/>
    </source>
</evidence>
<reference evidence="10" key="1">
    <citation type="submission" date="2021-06" db="EMBL/GenBank/DDBJ databases">
        <authorList>
            <person name="Kallberg Y."/>
            <person name="Tangrot J."/>
            <person name="Rosling A."/>
        </authorList>
    </citation>
    <scope>NUCLEOTIDE SEQUENCE</scope>
    <source>
        <strain evidence="10">CL551</strain>
    </source>
</reference>
<evidence type="ECO:0000259" key="9">
    <source>
        <dbReference type="Pfam" id="PF09764"/>
    </source>
</evidence>
<dbReference type="AlphaFoldDB" id="A0A9N9NHR7"/>
<dbReference type="PANTHER" id="PTHR13035:SF0">
    <property type="entry name" value="PROTEIN N-TERMINAL GLUTAMINE AMIDOHYDROLASE"/>
    <property type="match status" value="1"/>
</dbReference>
<keyword evidence="5 8" id="KW-0378">Hydrolase</keyword>
<evidence type="ECO:0000313" key="11">
    <source>
        <dbReference type="Proteomes" id="UP000789342"/>
    </source>
</evidence>
<name>A0A9N9NHR7_9GLOM</name>
<evidence type="ECO:0000313" key="10">
    <source>
        <dbReference type="EMBL" id="CAG8735245.1"/>
    </source>
</evidence>
<dbReference type="GO" id="GO:0005829">
    <property type="term" value="C:cytosol"/>
    <property type="evidence" value="ECO:0007669"/>
    <property type="project" value="TreeGrafter"/>
</dbReference>
<dbReference type="Proteomes" id="UP000789342">
    <property type="component" value="Unassembled WGS sequence"/>
</dbReference>
<dbReference type="GO" id="GO:0070773">
    <property type="term" value="F:protein-N-terminal glutamine amidohydrolase activity"/>
    <property type="evidence" value="ECO:0007669"/>
    <property type="project" value="UniProtKB-UniRule"/>
</dbReference>
<organism evidence="10 11">
    <name type="scientific">Acaulospora morrowiae</name>
    <dbReference type="NCBI Taxonomy" id="94023"/>
    <lineage>
        <taxon>Eukaryota</taxon>
        <taxon>Fungi</taxon>
        <taxon>Fungi incertae sedis</taxon>
        <taxon>Mucoromycota</taxon>
        <taxon>Glomeromycotina</taxon>
        <taxon>Glomeromycetes</taxon>
        <taxon>Diversisporales</taxon>
        <taxon>Acaulosporaceae</taxon>
        <taxon>Acaulospora</taxon>
    </lineage>
</organism>
<dbReference type="OrthoDB" id="191192at2759"/>
<dbReference type="GO" id="GO:0008418">
    <property type="term" value="F:protein-N-terminal asparagine amidohydrolase activity"/>
    <property type="evidence" value="ECO:0007669"/>
    <property type="project" value="UniProtKB-UniRule"/>
</dbReference>
<dbReference type="GO" id="GO:0005634">
    <property type="term" value="C:nucleus"/>
    <property type="evidence" value="ECO:0007669"/>
    <property type="project" value="TreeGrafter"/>
</dbReference>